<name>A0A0W1SNX7_9EURY</name>
<protein>
    <recommendedName>
        <fullName evidence="3">Lipoprotein</fullName>
    </recommendedName>
</protein>
<comment type="caution">
    <text evidence="1">The sequence shown here is derived from an EMBL/GenBank/DDBJ whole genome shotgun (WGS) entry which is preliminary data.</text>
</comment>
<proteinExistence type="predicted"/>
<dbReference type="OrthoDB" id="292923at2157"/>
<dbReference type="AlphaFoldDB" id="A0A0W1SNX7"/>
<reference evidence="1 2" key="1">
    <citation type="submission" date="2015-12" db="EMBL/GenBank/DDBJ databases">
        <title>Haloferax profundi sp. nov. isolated from the Discovery deep brine-seawater interface in the Red Sea.</title>
        <authorList>
            <person name="Zhang G."/>
            <person name="Stingl U."/>
            <person name="Rashid M."/>
        </authorList>
    </citation>
    <scope>NUCLEOTIDE SEQUENCE [LARGE SCALE GENOMIC DNA]</scope>
    <source>
        <strain evidence="1 2">SB29</strain>
    </source>
</reference>
<evidence type="ECO:0008006" key="3">
    <source>
        <dbReference type="Google" id="ProtNLM"/>
    </source>
</evidence>
<keyword evidence="2" id="KW-1185">Reference proteome</keyword>
<dbReference type="Proteomes" id="UP000053157">
    <property type="component" value="Unassembled WGS sequence"/>
</dbReference>
<dbReference type="PROSITE" id="PS51257">
    <property type="entry name" value="PROKAR_LIPOPROTEIN"/>
    <property type="match status" value="1"/>
</dbReference>
<sequence length="131" mass="14183">MKRRQVLAVAGSLVAFSGCTGGASTRSPENDVGTTDECGSYQLCEGSEMLRVFVSSAFSGEVVLDARCRDEEFEIQPGEGKTLRRDVDAETCDVTLYVDGTEAYSDTIQDYESTTLRVNSSGDIDEETVEV</sequence>
<accession>A0A0W1SNX7</accession>
<gene>
    <name evidence="1" type="ORF">AUR66_12640</name>
</gene>
<evidence type="ECO:0000313" key="2">
    <source>
        <dbReference type="Proteomes" id="UP000053157"/>
    </source>
</evidence>
<organism evidence="1 2">
    <name type="scientific">Haloferax profundi</name>
    <dbReference type="NCBI Taxonomy" id="1544718"/>
    <lineage>
        <taxon>Archaea</taxon>
        <taxon>Methanobacteriati</taxon>
        <taxon>Methanobacteriota</taxon>
        <taxon>Stenosarchaea group</taxon>
        <taxon>Halobacteria</taxon>
        <taxon>Halobacteriales</taxon>
        <taxon>Haloferacaceae</taxon>
        <taxon>Haloferax</taxon>
    </lineage>
</organism>
<dbReference type="EMBL" id="LOPV01000149">
    <property type="protein sequence ID" value="KTG28000.1"/>
    <property type="molecule type" value="Genomic_DNA"/>
</dbReference>
<evidence type="ECO:0000313" key="1">
    <source>
        <dbReference type="EMBL" id="KTG28000.1"/>
    </source>
</evidence>